<dbReference type="SUPFAM" id="SSF46689">
    <property type="entry name" value="Homeodomain-like"/>
    <property type="match status" value="1"/>
</dbReference>
<dbReference type="InterPro" id="IPR001005">
    <property type="entry name" value="SANT/Myb"/>
</dbReference>
<dbReference type="PANTHER" id="PTHR13992:SF39">
    <property type="entry name" value="SMRTER, ISOFORM G"/>
    <property type="match status" value="1"/>
</dbReference>
<dbReference type="GO" id="GO:0000785">
    <property type="term" value="C:chromatin"/>
    <property type="evidence" value="ECO:0007669"/>
    <property type="project" value="TreeGrafter"/>
</dbReference>
<dbReference type="EMBL" id="HBFX01055654">
    <property type="protein sequence ID" value="CAD8982492.1"/>
    <property type="molecule type" value="Transcribed_RNA"/>
</dbReference>
<feature type="region of interest" description="Disordered" evidence="1">
    <location>
        <begin position="185"/>
        <end position="226"/>
    </location>
</feature>
<sequence>MDWSKKRRTRSHQDDDDYLDEYGEELEDRFRMGHTEVPDMLITEDARQAQMFRSFNGVIIDPVEDERDRGLSNIWSEEEKQVFVEKFVDFASRPEREGVKKNFYAISHYLPNKSTRDCVSFYYQNKKTKYFKQLYRRFESKYRKSYGTKNKLYRQNTKSDGGGSGGSDLDFPEVYAFEKYPDATFQATARPGTQKEDKGYESNDSHPEQSYSRKPQQRYQSYGGYR</sequence>
<name>A0A7S1MVW1_HEMAN</name>
<dbReference type="GO" id="GO:0032991">
    <property type="term" value="C:protein-containing complex"/>
    <property type="evidence" value="ECO:0007669"/>
    <property type="project" value="UniProtKB-ARBA"/>
</dbReference>
<protein>
    <recommendedName>
        <fullName evidence="2">SANT domain-containing protein</fullName>
    </recommendedName>
</protein>
<dbReference type="GO" id="GO:0005654">
    <property type="term" value="C:nucleoplasm"/>
    <property type="evidence" value="ECO:0007669"/>
    <property type="project" value="UniProtKB-ARBA"/>
</dbReference>
<dbReference type="AlphaFoldDB" id="A0A7S1MVW1"/>
<accession>A0A7S1MVW1</accession>
<feature type="domain" description="SANT" evidence="2">
    <location>
        <begin position="70"/>
        <end position="130"/>
    </location>
</feature>
<gene>
    <name evidence="3" type="ORF">HAND00432_LOCUS33502</name>
</gene>
<reference evidence="3" key="1">
    <citation type="submission" date="2021-01" db="EMBL/GenBank/DDBJ databases">
        <authorList>
            <person name="Corre E."/>
            <person name="Pelletier E."/>
            <person name="Niang G."/>
            <person name="Scheremetjew M."/>
            <person name="Finn R."/>
            <person name="Kale V."/>
            <person name="Holt S."/>
            <person name="Cochrane G."/>
            <person name="Meng A."/>
            <person name="Brown T."/>
            <person name="Cohen L."/>
        </authorList>
    </citation>
    <scope>NUCLEOTIDE SEQUENCE</scope>
    <source>
        <strain evidence="3">CCMP644</strain>
    </source>
</reference>
<dbReference type="PROSITE" id="PS51293">
    <property type="entry name" value="SANT"/>
    <property type="match status" value="1"/>
</dbReference>
<evidence type="ECO:0000256" key="1">
    <source>
        <dbReference type="SAM" id="MobiDB-lite"/>
    </source>
</evidence>
<evidence type="ECO:0000259" key="2">
    <source>
        <dbReference type="PROSITE" id="PS51293"/>
    </source>
</evidence>
<organism evidence="3">
    <name type="scientific">Hemiselmis andersenii</name>
    <name type="common">Cryptophyte alga</name>
    <dbReference type="NCBI Taxonomy" id="464988"/>
    <lineage>
        <taxon>Eukaryota</taxon>
        <taxon>Cryptophyceae</taxon>
        <taxon>Cryptomonadales</taxon>
        <taxon>Hemiselmidaceae</taxon>
        <taxon>Hemiselmis</taxon>
    </lineage>
</organism>
<dbReference type="Gene3D" id="1.10.10.60">
    <property type="entry name" value="Homeodomain-like"/>
    <property type="match status" value="1"/>
</dbReference>
<feature type="compositionally biased region" description="Polar residues" evidence="1">
    <location>
        <begin position="208"/>
        <end position="220"/>
    </location>
</feature>
<dbReference type="SMART" id="SM00717">
    <property type="entry name" value="SANT"/>
    <property type="match status" value="1"/>
</dbReference>
<dbReference type="InterPro" id="IPR009057">
    <property type="entry name" value="Homeodomain-like_sf"/>
</dbReference>
<dbReference type="InterPro" id="IPR017884">
    <property type="entry name" value="SANT_dom"/>
</dbReference>
<dbReference type="CDD" id="cd00167">
    <property type="entry name" value="SANT"/>
    <property type="match status" value="1"/>
</dbReference>
<evidence type="ECO:0000313" key="3">
    <source>
        <dbReference type="EMBL" id="CAD8982492.1"/>
    </source>
</evidence>
<feature type="compositionally biased region" description="Basic and acidic residues" evidence="1">
    <location>
        <begin position="193"/>
        <end position="207"/>
    </location>
</feature>
<dbReference type="PANTHER" id="PTHR13992">
    <property type="entry name" value="NUCLEAR RECEPTOR CO-REPRESSOR RELATED NCOR"/>
    <property type="match status" value="1"/>
</dbReference>
<proteinExistence type="predicted"/>
<dbReference type="GO" id="GO:0006357">
    <property type="term" value="P:regulation of transcription by RNA polymerase II"/>
    <property type="evidence" value="ECO:0007669"/>
    <property type="project" value="TreeGrafter"/>
</dbReference>
<dbReference type="InterPro" id="IPR051571">
    <property type="entry name" value="N-CoR_corepressor"/>
</dbReference>